<feature type="domain" description="Reverse transcriptase Ty1/copia-type" evidence="1">
    <location>
        <begin position="24"/>
        <end position="138"/>
    </location>
</feature>
<proteinExistence type="predicted"/>
<sequence>MRSRQKDKWIIDVKEELDALYKNGVWVVAVPPKDSHILHTKWVFRTKTDADGAIERYKARLVACGNEQLFGVDCGLTFAAVMELSITVKVILVFARRWEVSTKHEDIPNAYVKAYKNKDIEIYLRIPQGIELSDEVTKEHGVDNENALAFPLVKSLYG</sequence>
<dbReference type="EMBL" id="CAKLCB010000110">
    <property type="protein sequence ID" value="CAH0515364.1"/>
    <property type="molecule type" value="Genomic_DNA"/>
</dbReference>
<reference evidence="2 3" key="1">
    <citation type="submission" date="2021-11" db="EMBL/GenBank/DDBJ databases">
        <authorList>
            <person name="Islam A."/>
            <person name="Islam S."/>
            <person name="Flora M.S."/>
            <person name="Rahman M."/>
            <person name="Ziaur R.M."/>
            <person name="Epstein J.H."/>
            <person name="Hassan M."/>
            <person name="Klassen M."/>
            <person name="Woodard K."/>
            <person name="Webb A."/>
            <person name="Webby R.J."/>
            <person name="El Zowalaty M.E."/>
        </authorList>
    </citation>
    <scope>NUCLEOTIDE SEQUENCE [LARGE SCALE GENOMIC DNA]</scope>
    <source>
        <strain evidence="2">Pbs1</strain>
    </source>
</reference>
<keyword evidence="3" id="KW-1185">Reference proteome</keyword>
<evidence type="ECO:0000313" key="3">
    <source>
        <dbReference type="Proteomes" id="UP001158986"/>
    </source>
</evidence>
<evidence type="ECO:0000259" key="1">
    <source>
        <dbReference type="Pfam" id="PF07727"/>
    </source>
</evidence>
<organism evidence="2 3">
    <name type="scientific">Peronospora belbahrii</name>
    <dbReference type="NCBI Taxonomy" id="622444"/>
    <lineage>
        <taxon>Eukaryota</taxon>
        <taxon>Sar</taxon>
        <taxon>Stramenopiles</taxon>
        <taxon>Oomycota</taxon>
        <taxon>Peronosporomycetes</taxon>
        <taxon>Peronosporales</taxon>
        <taxon>Peronosporaceae</taxon>
        <taxon>Peronospora</taxon>
    </lineage>
</organism>
<protein>
    <recommendedName>
        <fullName evidence="1">Reverse transcriptase Ty1/copia-type domain-containing protein</fullName>
    </recommendedName>
</protein>
<dbReference type="Pfam" id="PF07727">
    <property type="entry name" value="RVT_2"/>
    <property type="match status" value="1"/>
</dbReference>
<evidence type="ECO:0000313" key="2">
    <source>
        <dbReference type="EMBL" id="CAH0515364.1"/>
    </source>
</evidence>
<name>A0ABN8CTE2_9STRA</name>
<gene>
    <name evidence="2" type="ORF">PBS001_LOCUS2076</name>
</gene>
<dbReference type="Proteomes" id="UP001158986">
    <property type="component" value="Unassembled WGS sequence"/>
</dbReference>
<dbReference type="InterPro" id="IPR013103">
    <property type="entry name" value="RVT_2"/>
</dbReference>
<comment type="caution">
    <text evidence="2">The sequence shown here is derived from an EMBL/GenBank/DDBJ whole genome shotgun (WGS) entry which is preliminary data.</text>
</comment>
<accession>A0ABN8CTE2</accession>